<dbReference type="InterPro" id="IPR051077">
    <property type="entry name" value="Ca-dependent_lectin"/>
</dbReference>
<dbReference type="Gene3D" id="2.60.120.1000">
    <property type="match status" value="1"/>
</dbReference>
<keyword evidence="2" id="KW-1185">Reference proteome</keyword>
<dbReference type="InterPro" id="IPR036056">
    <property type="entry name" value="Fibrinogen-like_C"/>
</dbReference>
<evidence type="ECO:0000313" key="1">
    <source>
        <dbReference type="EMBL" id="CAB4003693.1"/>
    </source>
</evidence>
<dbReference type="Proteomes" id="UP001152795">
    <property type="component" value="Unassembled WGS sequence"/>
</dbReference>
<dbReference type="SUPFAM" id="SSF56496">
    <property type="entry name" value="Fibrinogen C-terminal domain-like"/>
    <property type="match status" value="1"/>
</dbReference>
<accession>A0A6S7HJW2</accession>
<protein>
    <submittedName>
        <fullName evidence="1">Uncharacterized protein</fullName>
    </submittedName>
</protein>
<proteinExistence type="predicted"/>
<gene>
    <name evidence="1" type="ORF">PACLA_8A039842</name>
</gene>
<dbReference type="PANTHER" id="PTHR24024">
    <property type="entry name" value="PULMONARY SURFACTANT-ASSOCIATED PROTEIN A"/>
    <property type="match status" value="1"/>
</dbReference>
<dbReference type="EMBL" id="CACRXK020004697">
    <property type="protein sequence ID" value="CAB4003693.1"/>
    <property type="molecule type" value="Genomic_DNA"/>
</dbReference>
<dbReference type="PANTHER" id="PTHR24024:SF18">
    <property type="entry name" value="SHORT-CHAIN COLLAGEN C4-LIKE"/>
    <property type="match status" value="1"/>
</dbReference>
<sequence length="616" mass="68783">MQLFSFTKCEKGIRGQYKSLLNRENDQKIAICAKSKQDGSYRWQFIDGSETLGEKFDPAKDCSDIVDHVPDAKDGFYWIQLGSSNVHKAWCDVHTDGGGFMLIGMKSSPVTWDVPFNGKTVDPNGPPHWSSKFGNFEVLDFAVQISTNKNFEGTRAHWLYRLNKKRALAKLFGYGKNVCTDVHSEIGNIEYVKDIRTQTVVTRTFNCSKFGPHLNAALGWGRMNYCFNNNCPKGFAYFNMVPTRFDDFGSFSYSVNSAFSGVTHDSTAFIGCDNKQCCACYGPKGGRKNYCGTACTKRNGGVVTKSAYVWFWIRSRQPSRVWKRCMQFKVKLESGKTETYHIDRLTGTSHKGTCSSEMDTLLNEGTLTVSDKEKQDNIPSVPGLVLYRKDNNNLYVNNGTIWNALSQQKQVSNLEEKLRRLESKVNYQALHAKTPGVVYTRWGRKSCPKSSKLVYTGGIGGTYYSLAGGGGNYVCLPLQPKYNKVKSGVQSESAMYGSEYELGGIGNIFPSGLSRHHNNAPCAVCEADSRSMKLMIPARNVCPAGWRMEYNGYLMAQHVSQKRTEYVCVDGNPTPLLRGTREKHGALLYFVEGRCGSLPCGPYVEGYELTCAVCTK</sequence>
<name>A0A6S7HJW2_PARCT</name>
<dbReference type="AlphaFoldDB" id="A0A6S7HJW2"/>
<reference evidence="1" key="1">
    <citation type="submission" date="2020-04" db="EMBL/GenBank/DDBJ databases">
        <authorList>
            <person name="Alioto T."/>
            <person name="Alioto T."/>
            <person name="Gomez Garrido J."/>
        </authorList>
    </citation>
    <scope>NUCLEOTIDE SEQUENCE</scope>
    <source>
        <strain evidence="1">A484AB</strain>
    </source>
</reference>
<comment type="caution">
    <text evidence="1">The sequence shown here is derived from an EMBL/GenBank/DDBJ whole genome shotgun (WGS) entry which is preliminary data.</text>
</comment>
<dbReference type="GO" id="GO:0005615">
    <property type="term" value="C:extracellular space"/>
    <property type="evidence" value="ECO:0007669"/>
    <property type="project" value="TreeGrafter"/>
</dbReference>
<organism evidence="1 2">
    <name type="scientific">Paramuricea clavata</name>
    <name type="common">Red gorgonian</name>
    <name type="synonym">Violescent sea-whip</name>
    <dbReference type="NCBI Taxonomy" id="317549"/>
    <lineage>
        <taxon>Eukaryota</taxon>
        <taxon>Metazoa</taxon>
        <taxon>Cnidaria</taxon>
        <taxon>Anthozoa</taxon>
        <taxon>Octocorallia</taxon>
        <taxon>Malacalcyonacea</taxon>
        <taxon>Plexauridae</taxon>
        <taxon>Paramuricea</taxon>
    </lineage>
</organism>
<dbReference type="NCBIfam" id="NF040941">
    <property type="entry name" value="GGGWT_bact"/>
    <property type="match status" value="1"/>
</dbReference>
<dbReference type="OrthoDB" id="6117306at2759"/>
<evidence type="ECO:0000313" key="2">
    <source>
        <dbReference type="Proteomes" id="UP001152795"/>
    </source>
</evidence>